<reference evidence="1 2" key="1">
    <citation type="journal article" date="2018" name="Sci. Rep.">
        <title>Genomic signatures of local adaptation to the degree of environmental predictability in rotifers.</title>
        <authorList>
            <person name="Franch-Gras L."/>
            <person name="Hahn C."/>
            <person name="Garcia-Roger E.M."/>
            <person name="Carmona M.J."/>
            <person name="Serra M."/>
            <person name="Gomez A."/>
        </authorList>
    </citation>
    <scope>NUCLEOTIDE SEQUENCE [LARGE SCALE GENOMIC DNA]</scope>
    <source>
        <strain evidence="1">HYR1</strain>
    </source>
</reference>
<evidence type="ECO:0000313" key="1">
    <source>
        <dbReference type="EMBL" id="RNA23319.1"/>
    </source>
</evidence>
<proteinExistence type="predicted"/>
<evidence type="ECO:0000313" key="2">
    <source>
        <dbReference type="Proteomes" id="UP000276133"/>
    </source>
</evidence>
<comment type="caution">
    <text evidence="1">The sequence shown here is derived from an EMBL/GenBank/DDBJ whole genome shotgun (WGS) entry which is preliminary data.</text>
</comment>
<dbReference type="EMBL" id="REGN01003312">
    <property type="protein sequence ID" value="RNA23319.1"/>
    <property type="molecule type" value="Genomic_DNA"/>
</dbReference>
<dbReference type="Proteomes" id="UP000276133">
    <property type="component" value="Unassembled WGS sequence"/>
</dbReference>
<protein>
    <submittedName>
        <fullName evidence="1">Uncharacterized protein</fullName>
    </submittedName>
</protein>
<gene>
    <name evidence="1" type="ORF">BpHYR1_016235</name>
</gene>
<keyword evidence="2" id="KW-1185">Reference proteome</keyword>
<dbReference type="AlphaFoldDB" id="A0A3M7RIK2"/>
<accession>A0A3M7RIK2</accession>
<name>A0A3M7RIK2_BRAPC</name>
<sequence>MNIDILSISSDGIDICQKSRRQCFLQKIKKIRIVISIPLDDINKISILLVDIDKISIPLDDIEILFLSFNRINLNEELHAKLPASHLSFEFSKQSHLSWLSLIEDQAFTLKIFKAFFVFPLIKVLGTVQTAIDGAKKFLNREQDRLDGRPLWMLGRRPKIWTAELAGQNKTDAEICDQTISTKKISLRSLGICT</sequence>
<organism evidence="1 2">
    <name type="scientific">Brachionus plicatilis</name>
    <name type="common">Marine rotifer</name>
    <name type="synonym">Brachionus muelleri</name>
    <dbReference type="NCBI Taxonomy" id="10195"/>
    <lineage>
        <taxon>Eukaryota</taxon>
        <taxon>Metazoa</taxon>
        <taxon>Spiralia</taxon>
        <taxon>Gnathifera</taxon>
        <taxon>Rotifera</taxon>
        <taxon>Eurotatoria</taxon>
        <taxon>Monogononta</taxon>
        <taxon>Pseudotrocha</taxon>
        <taxon>Ploima</taxon>
        <taxon>Brachionidae</taxon>
        <taxon>Brachionus</taxon>
    </lineage>
</organism>